<accession>A0A977KW94</accession>
<protein>
    <submittedName>
        <fullName evidence="1">Uncharacterized protein</fullName>
    </submittedName>
</protein>
<dbReference type="EMBL" id="CP073041">
    <property type="protein sequence ID" value="UXE61096.1"/>
    <property type="molecule type" value="Genomic_DNA"/>
</dbReference>
<gene>
    <name evidence="1" type="ORF">KA717_37810</name>
</gene>
<sequence>MVSAAVFSKTEIDLNNDSAIWASLKLAIATSSGFKCWQEEQTNEKDLTVPFSDTQIRHYLRQTLETLAY</sequence>
<organism evidence="1">
    <name type="scientific">Woronichinia naegeliana WA131</name>
    <dbReference type="NCBI Taxonomy" id="2824559"/>
    <lineage>
        <taxon>Bacteria</taxon>
        <taxon>Bacillati</taxon>
        <taxon>Cyanobacteriota</taxon>
        <taxon>Cyanophyceae</taxon>
        <taxon>Synechococcales</taxon>
        <taxon>Coelosphaeriaceae</taxon>
        <taxon>Woronichinia</taxon>
    </lineage>
</organism>
<dbReference type="Proteomes" id="UP001065613">
    <property type="component" value="Chromosome"/>
</dbReference>
<dbReference type="KEGG" id="wna:KA717_37810"/>
<reference evidence="1" key="1">
    <citation type="submission" date="2021-04" db="EMBL/GenBank/DDBJ databases">
        <title>Genome sequence of Woronichinia naegeliana from Washington state freshwater lake bloom.</title>
        <authorList>
            <person name="Dreher T.W."/>
        </authorList>
    </citation>
    <scope>NUCLEOTIDE SEQUENCE</scope>
    <source>
        <strain evidence="1">WA131</strain>
    </source>
</reference>
<proteinExistence type="predicted"/>
<evidence type="ECO:0000313" key="1">
    <source>
        <dbReference type="EMBL" id="UXE61096.1"/>
    </source>
</evidence>
<dbReference type="AlphaFoldDB" id="A0A977KW94"/>
<name>A0A977KW94_9CYAN</name>